<feature type="compositionally biased region" description="Low complexity" evidence="1">
    <location>
        <begin position="60"/>
        <end position="73"/>
    </location>
</feature>
<comment type="caution">
    <text evidence="2">The sequence shown here is derived from an EMBL/GenBank/DDBJ whole genome shotgun (WGS) entry which is preliminary data.</text>
</comment>
<name>A0A699XEX4_TANCI</name>
<dbReference type="AlphaFoldDB" id="A0A699XEX4"/>
<reference evidence="2" key="1">
    <citation type="journal article" date="2019" name="Sci. Rep.">
        <title>Draft genome of Tanacetum cinerariifolium, the natural source of mosquito coil.</title>
        <authorList>
            <person name="Yamashiro T."/>
            <person name="Shiraishi A."/>
            <person name="Satake H."/>
            <person name="Nakayama K."/>
        </authorList>
    </citation>
    <scope>NUCLEOTIDE SEQUENCE</scope>
</reference>
<accession>A0A699XEX4</accession>
<organism evidence="2">
    <name type="scientific">Tanacetum cinerariifolium</name>
    <name type="common">Dalmatian daisy</name>
    <name type="synonym">Chrysanthemum cinerariifolium</name>
    <dbReference type="NCBI Taxonomy" id="118510"/>
    <lineage>
        <taxon>Eukaryota</taxon>
        <taxon>Viridiplantae</taxon>
        <taxon>Streptophyta</taxon>
        <taxon>Embryophyta</taxon>
        <taxon>Tracheophyta</taxon>
        <taxon>Spermatophyta</taxon>
        <taxon>Magnoliopsida</taxon>
        <taxon>eudicotyledons</taxon>
        <taxon>Gunneridae</taxon>
        <taxon>Pentapetalae</taxon>
        <taxon>asterids</taxon>
        <taxon>campanulids</taxon>
        <taxon>Asterales</taxon>
        <taxon>Asteraceae</taxon>
        <taxon>Asteroideae</taxon>
        <taxon>Anthemideae</taxon>
        <taxon>Anthemidinae</taxon>
        <taxon>Tanacetum</taxon>
    </lineage>
</organism>
<gene>
    <name evidence="2" type="ORF">Tci_927063</name>
</gene>
<feature type="region of interest" description="Disordered" evidence="1">
    <location>
        <begin position="1"/>
        <end position="95"/>
    </location>
</feature>
<feature type="non-terminal residue" evidence="2">
    <location>
        <position position="95"/>
    </location>
</feature>
<sequence>PYGRSAHGPLRRRQGRAQGGAGRLGAPRKPLAGRHPRVLPHRSGGRDAARCHDAPRSQPAAAGARNHAHGAGRCTPGRHAPVPEPRDAAEGQVHG</sequence>
<dbReference type="EMBL" id="BKCJ011813874">
    <property type="protein sequence ID" value="GFD55094.1"/>
    <property type="molecule type" value="Genomic_DNA"/>
</dbReference>
<feature type="compositionally biased region" description="Basic and acidic residues" evidence="1">
    <location>
        <begin position="44"/>
        <end position="55"/>
    </location>
</feature>
<feature type="non-terminal residue" evidence="2">
    <location>
        <position position="1"/>
    </location>
</feature>
<protein>
    <submittedName>
        <fullName evidence="2">Uncharacterized protein</fullName>
    </submittedName>
</protein>
<evidence type="ECO:0000313" key="2">
    <source>
        <dbReference type="EMBL" id="GFD55094.1"/>
    </source>
</evidence>
<feature type="compositionally biased region" description="Basic residues" evidence="1">
    <location>
        <begin position="31"/>
        <end position="40"/>
    </location>
</feature>
<evidence type="ECO:0000256" key="1">
    <source>
        <dbReference type="SAM" id="MobiDB-lite"/>
    </source>
</evidence>
<proteinExistence type="predicted"/>